<organism evidence="11 12">
    <name type="scientific">Chrysochromulina tobinii</name>
    <dbReference type="NCBI Taxonomy" id="1460289"/>
    <lineage>
        <taxon>Eukaryota</taxon>
        <taxon>Haptista</taxon>
        <taxon>Haptophyta</taxon>
        <taxon>Prymnesiophyceae</taxon>
        <taxon>Prymnesiales</taxon>
        <taxon>Chrysochromulinaceae</taxon>
        <taxon>Chrysochromulina</taxon>
    </lineage>
</organism>
<evidence type="ECO:0000256" key="6">
    <source>
        <dbReference type="ARBA" id="ARBA00023134"/>
    </source>
</evidence>
<dbReference type="CDD" id="cd17870">
    <property type="entry name" value="GPN1"/>
    <property type="match status" value="1"/>
</dbReference>
<proteinExistence type="inferred from homology"/>
<dbReference type="Gene3D" id="3.40.50.300">
    <property type="entry name" value="P-loop containing nucleotide triphosphate hydrolases"/>
    <property type="match status" value="1"/>
</dbReference>
<evidence type="ECO:0000313" key="11">
    <source>
        <dbReference type="EMBL" id="KOO26494.1"/>
    </source>
</evidence>
<keyword evidence="6 9" id="KW-0342">GTP-binding</keyword>
<dbReference type="EC" id="3.6.5.-" evidence="9"/>
<feature type="compositionally biased region" description="Acidic residues" evidence="10">
    <location>
        <begin position="372"/>
        <end position="389"/>
    </location>
</feature>
<keyword evidence="2 9" id="KW-0963">Cytoplasm</keyword>
<keyword evidence="3 9" id="KW-0547">Nucleotide-binding</keyword>
<evidence type="ECO:0000256" key="5">
    <source>
        <dbReference type="ARBA" id="ARBA00023054"/>
    </source>
</evidence>
<dbReference type="OrthoDB" id="243313at2759"/>
<comment type="similarity">
    <text evidence="1 9">Belongs to the GPN-loop GTPase family.</text>
</comment>
<comment type="caution">
    <text evidence="11">The sequence shown here is derived from an EMBL/GenBank/DDBJ whole genome shotgun (WGS) entry which is preliminary data.</text>
</comment>
<dbReference type="AlphaFoldDB" id="A0A0M0JIV4"/>
<keyword evidence="7" id="KW-0539">Nucleus</keyword>
<dbReference type="FunFam" id="3.40.50.300:FF:000888">
    <property type="entry name" value="GPN-loop GTPase 1"/>
    <property type="match status" value="1"/>
</dbReference>
<evidence type="ECO:0000256" key="8">
    <source>
        <dbReference type="ARBA" id="ARBA00055682"/>
    </source>
</evidence>
<dbReference type="GO" id="GO:0005525">
    <property type="term" value="F:GTP binding"/>
    <property type="evidence" value="ECO:0007669"/>
    <property type="project" value="UniProtKB-KW"/>
</dbReference>
<dbReference type="Pfam" id="PF03029">
    <property type="entry name" value="ATP_bind_1"/>
    <property type="match status" value="1"/>
</dbReference>
<dbReference type="PANTHER" id="PTHR21231">
    <property type="entry name" value="XPA-BINDING PROTEIN 1-RELATED"/>
    <property type="match status" value="1"/>
</dbReference>
<reference evidence="12" key="1">
    <citation type="journal article" date="2015" name="PLoS Genet.">
        <title>Genome Sequence and Transcriptome Analyses of Chrysochromulina tobin: Metabolic Tools for Enhanced Algal Fitness in the Prominent Order Prymnesiales (Haptophyceae).</title>
        <authorList>
            <person name="Hovde B.T."/>
            <person name="Deodato C.R."/>
            <person name="Hunsperger H.M."/>
            <person name="Ryken S.A."/>
            <person name="Yost W."/>
            <person name="Jha R.K."/>
            <person name="Patterson J."/>
            <person name="Monnat R.J. Jr."/>
            <person name="Barlow S.B."/>
            <person name="Starkenburg S.R."/>
            <person name="Cattolico R.A."/>
        </authorList>
    </citation>
    <scope>NUCLEOTIDE SEQUENCE</scope>
    <source>
        <strain evidence="12">CCMP291</strain>
    </source>
</reference>
<comment type="subcellular location">
    <subcellularLocation>
        <location evidence="9">Cytoplasm</location>
    </subcellularLocation>
    <subcellularLocation>
        <location evidence="9">Nucleus</location>
    </subcellularLocation>
</comment>
<evidence type="ECO:0000256" key="7">
    <source>
        <dbReference type="ARBA" id="ARBA00023242"/>
    </source>
</evidence>
<dbReference type="EMBL" id="JWZX01002843">
    <property type="protein sequence ID" value="KOO26494.1"/>
    <property type="molecule type" value="Genomic_DNA"/>
</dbReference>
<dbReference type="InterPro" id="IPR027417">
    <property type="entry name" value="P-loop_NTPase"/>
</dbReference>
<dbReference type="Proteomes" id="UP000037460">
    <property type="component" value="Unassembled WGS sequence"/>
</dbReference>
<dbReference type="SUPFAM" id="SSF52540">
    <property type="entry name" value="P-loop containing nucleoside triphosphate hydrolases"/>
    <property type="match status" value="1"/>
</dbReference>
<accession>A0A0M0JIV4</accession>
<dbReference type="GO" id="GO:0005737">
    <property type="term" value="C:cytoplasm"/>
    <property type="evidence" value="ECO:0007669"/>
    <property type="project" value="UniProtKB-SubCell"/>
</dbReference>
<dbReference type="GO" id="GO:0003924">
    <property type="term" value="F:GTPase activity"/>
    <property type="evidence" value="ECO:0007669"/>
    <property type="project" value="InterPro"/>
</dbReference>
<evidence type="ECO:0000256" key="3">
    <source>
        <dbReference type="ARBA" id="ARBA00022741"/>
    </source>
</evidence>
<dbReference type="InterPro" id="IPR004130">
    <property type="entry name" value="Gpn"/>
</dbReference>
<gene>
    <name evidence="11" type="ORF">Ctob_008756</name>
</gene>
<feature type="region of interest" description="Disordered" evidence="10">
    <location>
        <begin position="357"/>
        <end position="437"/>
    </location>
</feature>
<evidence type="ECO:0000256" key="10">
    <source>
        <dbReference type="SAM" id="MobiDB-lite"/>
    </source>
</evidence>
<comment type="subunit">
    <text evidence="9">Binds to RNA polymerase II.</text>
</comment>
<comment type="function">
    <text evidence="8 9">Small GTPase required for proper nuclear import of RNA polymerase II (RNAPII). May act at an RNAP assembly step prior to nuclear import.</text>
</comment>
<feature type="region of interest" description="Disordered" evidence="10">
    <location>
        <begin position="39"/>
        <end position="61"/>
    </location>
</feature>
<sequence length="437" mass="47100">MEDMSKVADAVPAVLPAAPELLAVEAKAIDEKVAAAAMGPSSSGSEASSSGGGAPSATPTSDPTAIIIIGMAGSGKTTLMQRLNAHLHAEKTPYYMVNLDPAVLETPFGAHIDIRDTVNYREVMKQYALGPNGGILTALNLFATRFEQVLGLIGKRVAGPTPPKYVLFDTPGQIEIFTWSASGQIITASLASAYPTVIVYVVDTVRCRNAVSFMSNMLYACSILYKMKLPLVLAFNKIDLAPCDFAQHWMDDLDSFTEALQKERSYMGTLAQSMALMLEEFYASLTAVGVSALSGEGMEPFFAAVDKARTEYESGYALELAKQKEQRKLDEEERQRKSREALVLDGLMAAGAKVVLDGNREPADPGAAVAAADEDEGEGEHEDDDEEEPPSMYSRGAGYNKEDEQWAMEHPNDREELEGLRRYLAKKKAGSSAEAGS</sequence>
<evidence type="ECO:0000256" key="1">
    <source>
        <dbReference type="ARBA" id="ARBA00005290"/>
    </source>
</evidence>
<evidence type="ECO:0000256" key="2">
    <source>
        <dbReference type="ARBA" id="ARBA00022490"/>
    </source>
</evidence>
<dbReference type="InterPro" id="IPR030230">
    <property type="entry name" value="Gpn1/Npa3/XAB1"/>
</dbReference>
<dbReference type="PANTHER" id="PTHR21231:SF8">
    <property type="entry name" value="GPN-LOOP GTPASE 1"/>
    <property type="match status" value="1"/>
</dbReference>
<keyword evidence="4 9" id="KW-0378">Hydrolase</keyword>
<feature type="compositionally biased region" description="Basic and acidic residues" evidence="10">
    <location>
        <begin position="410"/>
        <end position="421"/>
    </location>
</feature>
<evidence type="ECO:0000313" key="12">
    <source>
        <dbReference type="Proteomes" id="UP000037460"/>
    </source>
</evidence>
<keyword evidence="12" id="KW-1185">Reference proteome</keyword>
<evidence type="ECO:0000256" key="9">
    <source>
        <dbReference type="RuleBase" id="RU365059"/>
    </source>
</evidence>
<evidence type="ECO:0000256" key="4">
    <source>
        <dbReference type="ARBA" id="ARBA00022801"/>
    </source>
</evidence>
<protein>
    <recommendedName>
        <fullName evidence="9">GPN-loop GTPase</fullName>
        <ecNumber evidence="9">3.6.5.-</ecNumber>
    </recommendedName>
</protein>
<dbReference type="GO" id="GO:0005634">
    <property type="term" value="C:nucleus"/>
    <property type="evidence" value="ECO:0007669"/>
    <property type="project" value="UniProtKB-SubCell"/>
</dbReference>
<keyword evidence="5" id="KW-0175">Coiled coil</keyword>
<name>A0A0M0JIV4_9EUKA</name>